<accession>A0A254TTJ1</accession>
<dbReference type="VEuPathDB" id="FungiDB:ATCC64974_77100"/>
<organism evidence="1 2">
    <name type="scientific">Aspergillus niger</name>
    <dbReference type="NCBI Taxonomy" id="5061"/>
    <lineage>
        <taxon>Eukaryota</taxon>
        <taxon>Fungi</taxon>
        <taxon>Dikarya</taxon>
        <taxon>Ascomycota</taxon>
        <taxon>Pezizomycotina</taxon>
        <taxon>Eurotiomycetes</taxon>
        <taxon>Eurotiomycetidae</taxon>
        <taxon>Eurotiales</taxon>
        <taxon>Aspergillaceae</taxon>
        <taxon>Aspergillus</taxon>
        <taxon>Aspergillus subgen. Circumdati</taxon>
    </lineage>
</organism>
<dbReference type="Proteomes" id="UP000197666">
    <property type="component" value="Unassembled WGS sequence"/>
</dbReference>
<dbReference type="AlphaFoldDB" id="A0A254TTJ1"/>
<dbReference type="EMBL" id="NKJJ02000006">
    <property type="protein sequence ID" value="TPR03497.1"/>
    <property type="molecule type" value="Genomic_DNA"/>
</dbReference>
<evidence type="ECO:0000313" key="1">
    <source>
        <dbReference type="EMBL" id="TPR03497.1"/>
    </source>
</evidence>
<dbReference type="VEuPathDB" id="FungiDB:ASPNIDRAFT2_1146346"/>
<proteinExistence type="predicted"/>
<dbReference type="SUPFAM" id="SSF53474">
    <property type="entry name" value="alpha/beta-Hydrolases"/>
    <property type="match status" value="1"/>
</dbReference>
<sequence length="119" mass="13066">MDRIGDIKVLFKQGVSSVGHPRYPGFNPETKIMRKGSILKDGALALPCDIVLWERDVEIVLRDDTKIYLDIFRPPVSGARVPAIISSGGFGKDGGVNRLITDQSPWRNGIPQATVSSLY</sequence>
<name>A0A254TTJ1_ASPNG</name>
<reference evidence="2" key="1">
    <citation type="submission" date="2018-10" db="EMBL/GenBank/DDBJ databases">
        <title>FDA dAtabase for Regulatory Grade micrObial Sequences (FDA-ARGOS): Supporting development and validation of Infectious Disease Dx tests.</title>
        <authorList>
            <person name="Kerrigan L."/>
            <person name="Tallon L."/>
            <person name="Sadzewicz L."/>
            <person name="Sengamalay N."/>
            <person name="Ott S."/>
            <person name="Godinez A."/>
            <person name="Nagaraj S."/>
            <person name="Vavikolanu K."/>
            <person name="Nadendla S."/>
            <person name="George J."/>
            <person name="Sichtig H."/>
        </authorList>
    </citation>
    <scope>NUCLEOTIDE SEQUENCE [LARGE SCALE GENOMIC DNA]</scope>
    <source>
        <strain evidence="2">FDAARGOS_311</strain>
    </source>
</reference>
<protein>
    <submittedName>
        <fullName evidence="1">Uncharacterized protein</fullName>
    </submittedName>
</protein>
<dbReference type="Gene3D" id="3.40.50.1820">
    <property type="entry name" value="alpha/beta hydrolase"/>
    <property type="match status" value="1"/>
</dbReference>
<evidence type="ECO:0000313" key="2">
    <source>
        <dbReference type="Proteomes" id="UP000197666"/>
    </source>
</evidence>
<dbReference type="OrthoDB" id="2578740at2759"/>
<gene>
    <name evidence="1" type="ORF">CAN33_000430</name>
</gene>
<comment type="caution">
    <text evidence="1">The sequence shown here is derived from an EMBL/GenBank/DDBJ whole genome shotgun (WGS) entry which is preliminary data.</text>
</comment>
<dbReference type="InterPro" id="IPR029058">
    <property type="entry name" value="AB_hydrolase_fold"/>
</dbReference>